<dbReference type="PANTHER" id="PTHR46586:SF3">
    <property type="entry name" value="ANKYRIN REPEAT-CONTAINING PROTEIN"/>
    <property type="match status" value="1"/>
</dbReference>
<dbReference type="SUPFAM" id="SSF140860">
    <property type="entry name" value="Pseudo ankyrin repeat-like"/>
    <property type="match status" value="1"/>
</dbReference>
<protein>
    <submittedName>
        <fullName evidence="1">Ankyrin repeat protein</fullName>
    </submittedName>
</protein>
<keyword evidence="2" id="KW-1185">Reference proteome</keyword>
<gene>
    <name evidence="1" type="ORF">SEMRO_269_G103910.1</name>
</gene>
<dbReference type="PANTHER" id="PTHR46586">
    <property type="entry name" value="ANKYRIN REPEAT-CONTAINING PROTEIN"/>
    <property type="match status" value="1"/>
</dbReference>
<proteinExistence type="predicted"/>
<evidence type="ECO:0000313" key="1">
    <source>
        <dbReference type="EMBL" id="CAB9506500.1"/>
    </source>
</evidence>
<accession>A0A9N8HBP9</accession>
<dbReference type="InterPro" id="IPR052050">
    <property type="entry name" value="SecEffector_AnkRepeat"/>
</dbReference>
<dbReference type="Gene3D" id="1.25.40.20">
    <property type="entry name" value="Ankyrin repeat-containing domain"/>
    <property type="match status" value="1"/>
</dbReference>
<organism evidence="1 2">
    <name type="scientific">Seminavis robusta</name>
    <dbReference type="NCBI Taxonomy" id="568900"/>
    <lineage>
        <taxon>Eukaryota</taxon>
        <taxon>Sar</taxon>
        <taxon>Stramenopiles</taxon>
        <taxon>Ochrophyta</taxon>
        <taxon>Bacillariophyta</taxon>
        <taxon>Bacillariophyceae</taxon>
        <taxon>Bacillariophycidae</taxon>
        <taxon>Naviculales</taxon>
        <taxon>Naviculaceae</taxon>
        <taxon>Seminavis</taxon>
    </lineage>
</organism>
<sequence>MSTTNPCSPNKMQKLNPAILDQKELWISHILQFLGMGQYAYVGAVNKKFNHLYKEYCDSVKNPPTVKLGKKKRAAISTDTFYSVVFYNVPCTRYWHVAHNSSQNLSCFHQNDVCPTIAKAGNLPVLQWASIEEEYPMEERTCSAAAGGGHLELLKWAQQNGCPWDKATCSAAACGGHLELLKWARENGCPWDEETCWYAARHGHLELLKWARQHGCPWNEETCSSAARGGHLELLKWARENGCRTFGTSEMARENGCPWNGWTRNAAAGRGHLELLKWAHENGCPWDTETCYAAAGGGHLELLKWAHENGCPWDKQHALLLLVEAFGTSEMARENGCPWMNGHALRCWGGHLDSEMGS</sequence>
<reference evidence="1" key="1">
    <citation type="submission" date="2020-06" db="EMBL/GenBank/DDBJ databases">
        <authorList>
            <consortium name="Plant Systems Biology data submission"/>
        </authorList>
    </citation>
    <scope>NUCLEOTIDE SEQUENCE</scope>
    <source>
        <strain evidence="1">D6</strain>
    </source>
</reference>
<dbReference type="AlphaFoldDB" id="A0A9N8HBP9"/>
<comment type="caution">
    <text evidence="1">The sequence shown here is derived from an EMBL/GenBank/DDBJ whole genome shotgun (WGS) entry which is preliminary data.</text>
</comment>
<dbReference type="Pfam" id="PF13637">
    <property type="entry name" value="Ank_4"/>
    <property type="match status" value="1"/>
</dbReference>
<dbReference type="Proteomes" id="UP001153069">
    <property type="component" value="Unassembled WGS sequence"/>
</dbReference>
<name>A0A9N8HBP9_9STRA</name>
<dbReference type="InterPro" id="IPR002110">
    <property type="entry name" value="Ankyrin_rpt"/>
</dbReference>
<evidence type="ECO:0000313" key="2">
    <source>
        <dbReference type="Proteomes" id="UP001153069"/>
    </source>
</evidence>
<dbReference type="InterPro" id="IPR036770">
    <property type="entry name" value="Ankyrin_rpt-contain_sf"/>
</dbReference>
<dbReference type="EMBL" id="CAICTM010000268">
    <property type="protein sequence ID" value="CAB9506500.1"/>
    <property type="molecule type" value="Genomic_DNA"/>
</dbReference>